<protein>
    <recommendedName>
        <fullName evidence="6 8">DNA-directed RNA polymerase subunit beta</fullName>
        <shortName evidence="6">RNAP subunit beta</shortName>
        <ecNumber evidence="6 8">2.7.7.6</ecNumber>
    </recommendedName>
    <alternativeName>
        <fullName evidence="6">RNA polymerase subunit beta</fullName>
    </alternativeName>
    <alternativeName>
        <fullName evidence="6">Transcriptase subunit beta</fullName>
    </alternativeName>
</protein>
<dbReference type="RefSeq" id="WP_097001098.1">
    <property type="nucleotide sequence ID" value="NZ_OBEI01000012.1"/>
</dbReference>
<organism evidence="16 17">
    <name type="scientific">Persephonella hydrogeniphila</name>
    <dbReference type="NCBI Taxonomy" id="198703"/>
    <lineage>
        <taxon>Bacteria</taxon>
        <taxon>Pseudomonadati</taxon>
        <taxon>Aquificota</taxon>
        <taxon>Aquificia</taxon>
        <taxon>Aquificales</taxon>
        <taxon>Hydrogenothermaceae</taxon>
        <taxon>Persephonella</taxon>
    </lineage>
</organism>
<dbReference type="Gene3D" id="2.40.50.100">
    <property type="match status" value="1"/>
</dbReference>
<evidence type="ECO:0000259" key="10">
    <source>
        <dbReference type="Pfam" id="PF00562"/>
    </source>
</evidence>
<dbReference type="InterPro" id="IPR007120">
    <property type="entry name" value="DNA-dir_RNAP_su2_dom"/>
</dbReference>
<dbReference type="Gene3D" id="2.40.270.10">
    <property type="entry name" value="DNA-directed RNA polymerase, subunit 2, domain 6"/>
    <property type="match status" value="1"/>
</dbReference>
<evidence type="ECO:0000256" key="2">
    <source>
        <dbReference type="ARBA" id="ARBA00022679"/>
    </source>
</evidence>
<evidence type="ECO:0000259" key="14">
    <source>
        <dbReference type="Pfam" id="PF04565"/>
    </source>
</evidence>
<dbReference type="GO" id="GO:0000428">
    <property type="term" value="C:DNA-directed RNA polymerase complex"/>
    <property type="evidence" value="ECO:0007669"/>
    <property type="project" value="UniProtKB-KW"/>
</dbReference>
<keyword evidence="3 6" id="KW-0548">Nucleotidyltransferase</keyword>
<dbReference type="Gene3D" id="3.90.1100.10">
    <property type="match status" value="3"/>
</dbReference>
<dbReference type="OrthoDB" id="9803954at2"/>
<feature type="domain" description="RNA polymerase Rpb2" evidence="14">
    <location>
        <begin position="602"/>
        <end position="670"/>
    </location>
</feature>
<dbReference type="Pfam" id="PF04561">
    <property type="entry name" value="RNA_pol_Rpb2_2"/>
    <property type="match status" value="1"/>
</dbReference>
<evidence type="ECO:0000256" key="8">
    <source>
        <dbReference type="RuleBase" id="RU363031"/>
    </source>
</evidence>
<feature type="coiled-coil region" evidence="9">
    <location>
        <begin position="1122"/>
        <end position="1149"/>
    </location>
</feature>
<dbReference type="InterPro" id="IPR014724">
    <property type="entry name" value="RNA_pol_RPB2_OB-fold"/>
</dbReference>
<dbReference type="NCBIfam" id="NF001616">
    <property type="entry name" value="PRK00405.1"/>
    <property type="match status" value="1"/>
</dbReference>
<evidence type="ECO:0000256" key="5">
    <source>
        <dbReference type="ARBA" id="ARBA00048552"/>
    </source>
</evidence>
<proteinExistence type="inferred from homology"/>
<dbReference type="Gene3D" id="3.90.1800.10">
    <property type="entry name" value="RNA polymerase alpha subunit dimerisation domain"/>
    <property type="match status" value="1"/>
</dbReference>
<dbReference type="InterPro" id="IPR037033">
    <property type="entry name" value="DNA-dir_RNAP_su2_hyb_sf"/>
</dbReference>
<dbReference type="InterPro" id="IPR007645">
    <property type="entry name" value="RNA_pol_Rpb2_3"/>
</dbReference>
<keyword evidence="2 6" id="KW-0808">Transferase</keyword>
<reference evidence="17" key="1">
    <citation type="submission" date="2017-09" db="EMBL/GenBank/DDBJ databases">
        <authorList>
            <person name="Varghese N."/>
            <person name="Submissions S."/>
        </authorList>
    </citation>
    <scope>NUCLEOTIDE SEQUENCE [LARGE SCALE GENOMIC DNA]</scope>
    <source>
        <strain evidence="17">DSM 15103</strain>
    </source>
</reference>
<dbReference type="InterPro" id="IPR015712">
    <property type="entry name" value="DNA-dir_RNA_pol_su2"/>
</dbReference>
<dbReference type="GO" id="GO:0006351">
    <property type="term" value="P:DNA-templated transcription"/>
    <property type="evidence" value="ECO:0007669"/>
    <property type="project" value="UniProtKB-UniRule"/>
</dbReference>
<dbReference type="GO" id="GO:0003677">
    <property type="term" value="F:DNA binding"/>
    <property type="evidence" value="ECO:0007669"/>
    <property type="project" value="UniProtKB-UniRule"/>
</dbReference>
<evidence type="ECO:0000313" key="16">
    <source>
        <dbReference type="EMBL" id="SNZ10893.1"/>
    </source>
</evidence>
<comment type="similarity">
    <text evidence="6 7">Belongs to the RNA polymerase beta chain family.</text>
</comment>
<evidence type="ECO:0000259" key="15">
    <source>
        <dbReference type="Pfam" id="PF10385"/>
    </source>
</evidence>
<dbReference type="EC" id="2.7.7.6" evidence="6 8"/>
<dbReference type="InterPro" id="IPR007642">
    <property type="entry name" value="RNA_pol_Rpb2_2"/>
</dbReference>
<keyword evidence="17" id="KW-1185">Reference proteome</keyword>
<dbReference type="InterPro" id="IPR019462">
    <property type="entry name" value="DNA-dir_RNA_pol_bsu_external_1"/>
</dbReference>
<accession>A0A285NPN6</accession>
<gene>
    <name evidence="6" type="primary">rpoB</name>
    <name evidence="16" type="ORF">SAMN06265182_1954</name>
</gene>
<dbReference type="Pfam" id="PF00562">
    <property type="entry name" value="RNA_pol_Rpb2_6"/>
    <property type="match status" value="1"/>
</dbReference>
<keyword evidence="1 6" id="KW-0240">DNA-directed RNA polymerase</keyword>
<dbReference type="GO" id="GO:0032549">
    <property type="term" value="F:ribonucleoside binding"/>
    <property type="evidence" value="ECO:0007669"/>
    <property type="project" value="InterPro"/>
</dbReference>
<dbReference type="Gene3D" id="2.40.50.150">
    <property type="match status" value="1"/>
</dbReference>
<evidence type="ECO:0000256" key="3">
    <source>
        <dbReference type="ARBA" id="ARBA00022695"/>
    </source>
</evidence>
<dbReference type="PROSITE" id="PS01166">
    <property type="entry name" value="RNA_POL_BETA"/>
    <property type="match status" value="1"/>
</dbReference>
<feature type="domain" description="RNA polymerase Rpb2" evidence="11">
    <location>
        <begin position="1395"/>
        <end position="1469"/>
    </location>
</feature>
<evidence type="ECO:0000313" key="17">
    <source>
        <dbReference type="Proteomes" id="UP000219036"/>
    </source>
</evidence>
<evidence type="ECO:0000256" key="1">
    <source>
        <dbReference type="ARBA" id="ARBA00022478"/>
    </source>
</evidence>
<dbReference type="Gene3D" id="2.20.28.30">
    <property type="entry name" value="RNA polymerase ii, chain L"/>
    <property type="match status" value="1"/>
</dbReference>
<dbReference type="InterPro" id="IPR037034">
    <property type="entry name" value="RNA_pol_Rpb2_2_sf"/>
</dbReference>
<dbReference type="Proteomes" id="UP000219036">
    <property type="component" value="Unassembled WGS sequence"/>
</dbReference>
<dbReference type="FunFam" id="3.90.1800.10:FF:000001">
    <property type="entry name" value="DNA-directed RNA polymerase subunit beta"/>
    <property type="match status" value="1"/>
</dbReference>
<dbReference type="SUPFAM" id="SSF64484">
    <property type="entry name" value="beta and beta-prime subunits of DNA dependent RNA-polymerase"/>
    <property type="match status" value="1"/>
</dbReference>
<evidence type="ECO:0000256" key="9">
    <source>
        <dbReference type="SAM" id="Coils"/>
    </source>
</evidence>
<dbReference type="Gene3D" id="3.90.1110.10">
    <property type="entry name" value="RNA polymerase Rpb2, domain 2"/>
    <property type="match status" value="1"/>
</dbReference>
<dbReference type="GO" id="GO:0003899">
    <property type="term" value="F:DNA-directed RNA polymerase activity"/>
    <property type="evidence" value="ECO:0007669"/>
    <property type="project" value="UniProtKB-UniRule"/>
</dbReference>
<dbReference type="CDD" id="cd00653">
    <property type="entry name" value="RNA_pol_B_RPB2"/>
    <property type="match status" value="1"/>
</dbReference>
<evidence type="ECO:0000259" key="11">
    <source>
        <dbReference type="Pfam" id="PF04560"/>
    </source>
</evidence>
<dbReference type="Pfam" id="PF04565">
    <property type="entry name" value="RNA_pol_Rpb2_3"/>
    <property type="match status" value="1"/>
</dbReference>
<dbReference type="InterPro" id="IPR007644">
    <property type="entry name" value="RNA_pol_bsu_protrusion"/>
</dbReference>
<name>A0A285NPN6_9AQUI</name>
<dbReference type="HAMAP" id="MF_01321">
    <property type="entry name" value="RNApol_bact_RpoB"/>
    <property type="match status" value="1"/>
</dbReference>
<dbReference type="Pfam" id="PF10385">
    <property type="entry name" value="RNA_pol_Rpb2_45"/>
    <property type="match status" value="1"/>
</dbReference>
<evidence type="ECO:0000259" key="13">
    <source>
        <dbReference type="Pfam" id="PF04563"/>
    </source>
</evidence>
<evidence type="ECO:0000256" key="4">
    <source>
        <dbReference type="ARBA" id="ARBA00023163"/>
    </source>
</evidence>
<feature type="domain" description="DNA-directed RNA polymerase beta subunit external 1" evidence="15">
    <location>
        <begin position="680"/>
        <end position="745"/>
    </location>
</feature>
<dbReference type="EMBL" id="OBEI01000012">
    <property type="protein sequence ID" value="SNZ10893.1"/>
    <property type="molecule type" value="Genomic_DNA"/>
</dbReference>
<evidence type="ECO:0000259" key="12">
    <source>
        <dbReference type="Pfam" id="PF04561"/>
    </source>
</evidence>
<dbReference type="InterPro" id="IPR007641">
    <property type="entry name" value="RNA_pol_Rpb2_7"/>
</dbReference>
<dbReference type="Pfam" id="PF04560">
    <property type="entry name" value="RNA_pol_Rpb2_7"/>
    <property type="match status" value="1"/>
</dbReference>
<comment type="subunit">
    <text evidence="6 8">The RNAP catalytic core consists of 2 alpha, 1 beta, 1 beta' and 1 omega subunit. When a sigma factor is associated with the core the holoenzyme is formed, which can initiate transcription.</text>
</comment>
<dbReference type="InterPro" id="IPR010243">
    <property type="entry name" value="RNA_pol_bsu_bac"/>
</dbReference>
<feature type="domain" description="RNA polymerase beta subunit protrusion" evidence="13">
    <location>
        <begin position="122"/>
        <end position="587"/>
    </location>
</feature>
<keyword evidence="9" id="KW-0175">Coiled coil</keyword>
<evidence type="ECO:0000256" key="7">
    <source>
        <dbReference type="RuleBase" id="RU000434"/>
    </source>
</evidence>
<keyword evidence="4 6" id="KW-0804">Transcription</keyword>
<feature type="domain" description="RNA polymerase Rpb2" evidence="12">
    <location>
        <begin position="502"/>
        <end position="541"/>
    </location>
</feature>
<dbReference type="Pfam" id="PF04563">
    <property type="entry name" value="RNA_pol_Rpb2_1"/>
    <property type="match status" value="1"/>
</dbReference>
<comment type="function">
    <text evidence="6 8">DNA-dependent RNA polymerase catalyzes the transcription of DNA into RNA using the four ribonucleoside triphosphates as substrates.</text>
</comment>
<dbReference type="PANTHER" id="PTHR20856">
    <property type="entry name" value="DNA-DIRECTED RNA POLYMERASE I SUBUNIT 2"/>
    <property type="match status" value="1"/>
</dbReference>
<dbReference type="NCBIfam" id="TIGR02013">
    <property type="entry name" value="rpoB"/>
    <property type="match status" value="1"/>
</dbReference>
<evidence type="ECO:0000256" key="6">
    <source>
        <dbReference type="HAMAP-Rule" id="MF_01321"/>
    </source>
</evidence>
<dbReference type="InterPro" id="IPR007121">
    <property type="entry name" value="RNA_pol_bsu_CS"/>
</dbReference>
<feature type="domain" description="DNA-directed RNA polymerase subunit 2 hybrid-binding" evidence="10">
    <location>
        <begin position="806"/>
        <end position="1393"/>
    </location>
</feature>
<comment type="catalytic activity">
    <reaction evidence="5 6 8">
        <text>RNA(n) + a ribonucleoside 5'-triphosphate = RNA(n+1) + diphosphate</text>
        <dbReference type="Rhea" id="RHEA:21248"/>
        <dbReference type="Rhea" id="RHEA-COMP:14527"/>
        <dbReference type="Rhea" id="RHEA-COMP:17342"/>
        <dbReference type="ChEBI" id="CHEBI:33019"/>
        <dbReference type="ChEBI" id="CHEBI:61557"/>
        <dbReference type="ChEBI" id="CHEBI:140395"/>
        <dbReference type="EC" id="2.7.7.6"/>
    </reaction>
</comment>
<sequence>MRNIEKLPFNPLRKNLSRRKEVLQPPDLLHVQKKSFEDFVQFHKNPYEREDKGLHGIFKNSFPFEDPNGQITINYIAYEIGDWECGKCRKSVKDDNEHVGGPGVPCPYCGGVLIYKEKNTVEECKYKGLTYSAPLRVLLELVINQVDPETGEVVPKTIKKQKVYFGDIPLLTEHAYFIINGSERVIVSQLIRSSGIFFEAKEDKTKDILTRIIYKGSVIPEKGSRLEFEYATNVEIFHAKIDRRKLLGTTILRAFGLDTAYKILKKFYGNVKRFEVKEGEILDEKGLSVSAEELVEQLKNDEIFLTYTAEEKDERGNLVTIRKEIAVEPEHLDKYLNDDRINIEEIVAISPLVFRKSPYGNILIETLKKDQPQINANFTFQDAARVDIYRKMRPTDTAVMDPKAFLRRANELFDNIFFDSQRYDLSKVGRVKLNAKVHQIPEVIKPLDLDTLIEDYPPLALAEDLKIGKETIPAGTKIDQSIIEKLKSKKFKEIKVKPYLDEEARFVLLPDVVAIVKYLLELRLGKKELDDIAHLGNRRVRPAGELLENQTRLGLVRMNKAFRDRVATVDIEDPNLKVADMINPRYVTGSILEFLKGGQLSQFMDQANPLAELTHKRRLSALGPGGLTRDSAKFEIRDVHPTHYGRVCPIETPEGQNIGLISSMTVYATINEFGFLVTPYRKVKNGVVTDEIEYLAAYDEEKYVIAQANAPIDEKGRFINERVLARAKGDIRLVSPDEVDYMDVSPKQVVSVSASLIPFLEHDDANRALMGSNMQRQAVPLLKTEYPLVGTGMEKIIAEHSGAAIVAKRGGVVESVSGDRIVIKVNPEEINTDDPLDIGLDIYELMKFKGSNQATCMNQRPLVRKGDTVVAGSVIADGTSTYKGELSLGKNVLVAFMPWRGYNFEDAIVISERLVKDDVFTSIHIEEFTCEARETKLGPEEITRNIVGVNEKALANLDEHGIVRVGAYVKPGDILVGKVTPKGETQPTPEEKLLLAIFGEKAADVKDSSLRVPAGVEGIVIDVQVFARKKPGKKENRYIQQLIDEEIEKLDKELEEKKKFITARRDELVKELIIGQKVPRDIKVAGKVILKKGEEITEETAPKVLRFIVVNPSGFLSNKDVIEKVESIVNKAKLQIELWENIYEKQKQQAQKGADLKPGVNELVKVYIAQKRKIQVGDKMAGRHGNKGVISVVLPEEDMPFMEDGTPVDIVLNPLGVPSRMNVGQILETHLGLAAKKLGEKLGEELKKISGKEAIIEKILEYYKIANTTGDKIVDKYREEDLKELERYLHTLDEETLKAVIKDLSQIGIPVRTPVFEGATERDIKEMLKKAGFKEDGKMKLIDGRTGEPFDLEVTAGYMYMLKLIHMVDDKIHARSTGPYSLITQQPLGGRAQFGGQRFGEMEVWALEAHGAAYSLQEMLTVKSDDIEGRKRVYESIVKGKYYYDIGVPESFKVLVRELKALALDVECRLEDGQQQACDTVDIVSKSKKKEL</sequence>